<proteinExistence type="predicted"/>
<sequence length="133" mass="14637">MALIILGVVSSSTSLRYQSTLKACHLFATILKQFQRILDLATPSFSSRSISSRFVAINVILYSKKVTSRGVCQNRMLESSTVLVTVRTMPLRAVASDFHFLSASARDVVFVGILKRPEQGTNALSRGLSAHQY</sequence>
<accession>A0A6A6TZH8</accession>
<evidence type="ECO:0000313" key="2">
    <source>
        <dbReference type="Proteomes" id="UP000799302"/>
    </source>
</evidence>
<keyword evidence="2" id="KW-1185">Reference proteome</keyword>
<protein>
    <submittedName>
        <fullName evidence="1">Uncharacterized protein</fullName>
    </submittedName>
</protein>
<gene>
    <name evidence="1" type="ORF">BT63DRAFT_107859</name>
</gene>
<dbReference type="AlphaFoldDB" id="A0A6A6TZH8"/>
<reference evidence="1" key="1">
    <citation type="journal article" date="2020" name="Stud. Mycol.">
        <title>101 Dothideomycetes genomes: a test case for predicting lifestyles and emergence of pathogens.</title>
        <authorList>
            <person name="Haridas S."/>
            <person name="Albert R."/>
            <person name="Binder M."/>
            <person name="Bloem J."/>
            <person name="Labutti K."/>
            <person name="Salamov A."/>
            <person name="Andreopoulos B."/>
            <person name="Baker S."/>
            <person name="Barry K."/>
            <person name="Bills G."/>
            <person name="Bluhm B."/>
            <person name="Cannon C."/>
            <person name="Castanera R."/>
            <person name="Culley D."/>
            <person name="Daum C."/>
            <person name="Ezra D."/>
            <person name="Gonzalez J."/>
            <person name="Henrissat B."/>
            <person name="Kuo A."/>
            <person name="Liang C."/>
            <person name="Lipzen A."/>
            <person name="Lutzoni F."/>
            <person name="Magnuson J."/>
            <person name="Mondo S."/>
            <person name="Nolan M."/>
            <person name="Ohm R."/>
            <person name="Pangilinan J."/>
            <person name="Park H.-J."/>
            <person name="Ramirez L."/>
            <person name="Alfaro M."/>
            <person name="Sun H."/>
            <person name="Tritt A."/>
            <person name="Yoshinaga Y."/>
            <person name="Zwiers L.-H."/>
            <person name="Turgeon B."/>
            <person name="Goodwin S."/>
            <person name="Spatafora J."/>
            <person name="Crous P."/>
            <person name="Grigoriev I."/>
        </authorList>
    </citation>
    <scope>NUCLEOTIDE SEQUENCE</scope>
    <source>
        <strain evidence="1">CBS 115976</strain>
    </source>
</reference>
<dbReference type="EMBL" id="MU004243">
    <property type="protein sequence ID" value="KAF2664413.1"/>
    <property type="molecule type" value="Genomic_DNA"/>
</dbReference>
<name>A0A6A6TZH8_9PEZI</name>
<organism evidence="1 2">
    <name type="scientific">Microthyrium microscopicum</name>
    <dbReference type="NCBI Taxonomy" id="703497"/>
    <lineage>
        <taxon>Eukaryota</taxon>
        <taxon>Fungi</taxon>
        <taxon>Dikarya</taxon>
        <taxon>Ascomycota</taxon>
        <taxon>Pezizomycotina</taxon>
        <taxon>Dothideomycetes</taxon>
        <taxon>Dothideomycetes incertae sedis</taxon>
        <taxon>Microthyriales</taxon>
        <taxon>Microthyriaceae</taxon>
        <taxon>Microthyrium</taxon>
    </lineage>
</organism>
<evidence type="ECO:0000313" key="1">
    <source>
        <dbReference type="EMBL" id="KAF2664413.1"/>
    </source>
</evidence>
<dbReference type="Proteomes" id="UP000799302">
    <property type="component" value="Unassembled WGS sequence"/>
</dbReference>